<accession>A0AC34QJG2</accession>
<name>A0AC34QJG2_9BILA</name>
<dbReference type="WBParaSite" id="JU765_v2.g16765.t1">
    <property type="protein sequence ID" value="JU765_v2.g16765.t1"/>
    <property type="gene ID" value="JU765_v2.g16765"/>
</dbReference>
<dbReference type="Proteomes" id="UP000887576">
    <property type="component" value="Unplaced"/>
</dbReference>
<organism evidence="1 2">
    <name type="scientific">Panagrolaimus sp. JU765</name>
    <dbReference type="NCBI Taxonomy" id="591449"/>
    <lineage>
        <taxon>Eukaryota</taxon>
        <taxon>Metazoa</taxon>
        <taxon>Ecdysozoa</taxon>
        <taxon>Nematoda</taxon>
        <taxon>Chromadorea</taxon>
        <taxon>Rhabditida</taxon>
        <taxon>Tylenchina</taxon>
        <taxon>Panagrolaimomorpha</taxon>
        <taxon>Panagrolaimoidea</taxon>
        <taxon>Panagrolaimidae</taxon>
        <taxon>Panagrolaimus</taxon>
    </lineage>
</organism>
<sequence length="120" mass="13749">MGAEKKKKNKEKKNIVLIGDERVDLDSLKFKTKFKVSVKSSEMPVEMIEKAVTLADEIMQKTTDDGEIAEYIKQGFNALYSPPWHCIVGRKYSSLITHDSGYFVYFFISKLACVIFKARD</sequence>
<evidence type="ECO:0000313" key="2">
    <source>
        <dbReference type="WBParaSite" id="JU765_v2.g16765.t1"/>
    </source>
</evidence>
<reference evidence="2" key="1">
    <citation type="submission" date="2022-11" db="UniProtKB">
        <authorList>
            <consortium name="WormBaseParasite"/>
        </authorList>
    </citation>
    <scope>IDENTIFICATION</scope>
</reference>
<protein>
    <submittedName>
        <fullName evidence="2">Dynein light chain</fullName>
    </submittedName>
</protein>
<proteinExistence type="predicted"/>
<evidence type="ECO:0000313" key="1">
    <source>
        <dbReference type="Proteomes" id="UP000887576"/>
    </source>
</evidence>